<reference evidence="1 2" key="1">
    <citation type="submission" date="2019-06" db="EMBL/GenBank/DDBJ databases">
        <title>Sequencing the genomes of 1000 actinobacteria strains.</title>
        <authorList>
            <person name="Klenk H.-P."/>
        </authorList>
    </citation>
    <scope>NUCLEOTIDE SEQUENCE [LARGE SCALE GENOMIC DNA]</scope>
    <source>
        <strain evidence="1 2">DSM 12362</strain>
    </source>
</reference>
<sequence>MVSVRAVPAHDELHREGESLVLVDGQVHRVSALGTVLRERAAVPATVEELAEALVEVFGPPPDGNALGMTGEAVQVLLDAGLLETVDGR</sequence>
<name>A0A543K6K7_9MICO</name>
<evidence type="ECO:0000313" key="2">
    <source>
        <dbReference type="Proteomes" id="UP000315133"/>
    </source>
</evidence>
<keyword evidence="2" id="KW-1185">Reference proteome</keyword>
<dbReference type="AlphaFoldDB" id="A0A543K6K7"/>
<dbReference type="EMBL" id="VFPU01000003">
    <property type="protein sequence ID" value="TQM90723.1"/>
    <property type="molecule type" value="Genomic_DNA"/>
</dbReference>
<accession>A0A543K6K7</accession>
<gene>
    <name evidence="1" type="ORF">FB476_3105</name>
</gene>
<evidence type="ECO:0008006" key="3">
    <source>
        <dbReference type="Google" id="ProtNLM"/>
    </source>
</evidence>
<proteinExistence type="predicted"/>
<comment type="caution">
    <text evidence="1">The sequence shown here is derived from an EMBL/GenBank/DDBJ whole genome shotgun (WGS) entry which is preliminary data.</text>
</comment>
<protein>
    <recommendedName>
        <fullName evidence="3">Coenzyme PQQ synthesis protein D (PqqD)</fullName>
    </recommendedName>
</protein>
<dbReference type="Proteomes" id="UP000315133">
    <property type="component" value="Unassembled WGS sequence"/>
</dbReference>
<organism evidence="1 2">
    <name type="scientific">Ornithinimicrobium humiphilum</name>
    <dbReference type="NCBI Taxonomy" id="125288"/>
    <lineage>
        <taxon>Bacteria</taxon>
        <taxon>Bacillati</taxon>
        <taxon>Actinomycetota</taxon>
        <taxon>Actinomycetes</taxon>
        <taxon>Micrococcales</taxon>
        <taxon>Ornithinimicrobiaceae</taxon>
        <taxon>Ornithinimicrobium</taxon>
    </lineage>
</organism>
<evidence type="ECO:0000313" key="1">
    <source>
        <dbReference type="EMBL" id="TQM90723.1"/>
    </source>
</evidence>